<protein>
    <submittedName>
        <fullName evidence="2">Uncharacterized protein</fullName>
    </submittedName>
</protein>
<comment type="caution">
    <text evidence="2">The sequence shown here is derived from an EMBL/GenBank/DDBJ whole genome shotgun (WGS) entry which is preliminary data.</text>
</comment>
<feature type="signal peptide" evidence="1">
    <location>
        <begin position="1"/>
        <end position="19"/>
    </location>
</feature>
<dbReference type="Proteomes" id="UP001596043">
    <property type="component" value="Unassembled WGS sequence"/>
</dbReference>
<organism evidence="2 3">
    <name type="scientific">Dokdonia ponticola</name>
    <dbReference type="NCBI Taxonomy" id="2041041"/>
    <lineage>
        <taxon>Bacteria</taxon>
        <taxon>Pseudomonadati</taxon>
        <taxon>Bacteroidota</taxon>
        <taxon>Flavobacteriia</taxon>
        <taxon>Flavobacteriales</taxon>
        <taxon>Flavobacteriaceae</taxon>
        <taxon>Dokdonia</taxon>
    </lineage>
</organism>
<evidence type="ECO:0000313" key="3">
    <source>
        <dbReference type="Proteomes" id="UP001596043"/>
    </source>
</evidence>
<dbReference type="EMBL" id="JBHSFV010000012">
    <property type="protein sequence ID" value="MFC4635799.1"/>
    <property type="molecule type" value="Genomic_DNA"/>
</dbReference>
<evidence type="ECO:0000256" key="1">
    <source>
        <dbReference type="SAM" id="SignalP"/>
    </source>
</evidence>
<reference evidence="3" key="1">
    <citation type="journal article" date="2019" name="Int. J. Syst. Evol. Microbiol.">
        <title>The Global Catalogue of Microorganisms (GCM) 10K type strain sequencing project: providing services to taxonomists for standard genome sequencing and annotation.</title>
        <authorList>
            <consortium name="The Broad Institute Genomics Platform"/>
            <consortium name="The Broad Institute Genome Sequencing Center for Infectious Disease"/>
            <person name="Wu L."/>
            <person name="Ma J."/>
        </authorList>
    </citation>
    <scope>NUCLEOTIDE SEQUENCE [LARGE SCALE GENOMIC DNA]</scope>
    <source>
        <strain evidence="3">YJ-61-S</strain>
    </source>
</reference>
<proteinExistence type="predicted"/>
<keyword evidence="1" id="KW-0732">Signal</keyword>
<accession>A0ABV9I0Y2</accession>
<keyword evidence="3" id="KW-1185">Reference proteome</keyword>
<sequence>MKRVLSIITILFLTLNATAQSEKDEIIIVQKFYKDTLQTDYRKVKFEINKKADKVNRLDYSSAHMSDTIIVRRTTEYKFENGHYITLERNNFRRISNVETYKIGDTIFEKKADYLTKKAYSKNKITYAARLYPERQLVPYNELKYIYNKSGNLIKIKEKYNSDVNEEYETVFEYKDGIVCRMTEFKKFGGKWIKEKVWGYELITSNKLRKKIRKRINNLLLTNQFIETPW</sequence>
<gene>
    <name evidence="2" type="ORF">ACFO3O_17950</name>
</gene>
<name>A0ABV9I0Y2_9FLAO</name>
<feature type="chain" id="PRO_5046713459" evidence="1">
    <location>
        <begin position="20"/>
        <end position="230"/>
    </location>
</feature>
<dbReference type="RefSeq" id="WP_379981372.1">
    <property type="nucleotide sequence ID" value="NZ_JBHSFV010000012.1"/>
</dbReference>
<evidence type="ECO:0000313" key="2">
    <source>
        <dbReference type="EMBL" id="MFC4635799.1"/>
    </source>
</evidence>